<dbReference type="GO" id="GO:0005776">
    <property type="term" value="C:autophagosome"/>
    <property type="evidence" value="ECO:0007669"/>
    <property type="project" value="TreeGrafter"/>
</dbReference>
<dbReference type="PANTHER" id="PTHR13038:SF10">
    <property type="entry name" value="AUTOPHAGY-RELATED PROTEIN 9"/>
    <property type="match status" value="1"/>
</dbReference>
<evidence type="ECO:0000313" key="13">
    <source>
        <dbReference type="Proteomes" id="UP000507470"/>
    </source>
</evidence>
<evidence type="ECO:0000256" key="9">
    <source>
        <dbReference type="ARBA" id="ARBA00023136"/>
    </source>
</evidence>
<keyword evidence="6 10" id="KW-1133">Transmembrane helix</keyword>
<evidence type="ECO:0000256" key="2">
    <source>
        <dbReference type="ARBA" id="ARBA00006185"/>
    </source>
</evidence>
<proteinExistence type="inferred from homology"/>
<dbReference type="GO" id="GO:0034045">
    <property type="term" value="C:phagophore assembly site membrane"/>
    <property type="evidence" value="ECO:0007669"/>
    <property type="project" value="UniProtKB-SubCell"/>
</dbReference>
<keyword evidence="5 10" id="KW-0812">Transmembrane</keyword>
<feature type="transmembrane region" description="Helical" evidence="10">
    <location>
        <begin position="285"/>
        <end position="309"/>
    </location>
</feature>
<name>A0A6J8CPV1_MYTCO</name>
<keyword evidence="9 10" id="KW-0472">Membrane</keyword>
<evidence type="ECO:0000256" key="10">
    <source>
        <dbReference type="RuleBase" id="RU364027"/>
    </source>
</evidence>
<feature type="compositionally biased region" description="Low complexity" evidence="11">
    <location>
        <begin position="666"/>
        <end position="679"/>
    </location>
</feature>
<dbReference type="GO" id="GO:0061709">
    <property type="term" value="P:reticulophagy"/>
    <property type="evidence" value="ECO:0007669"/>
    <property type="project" value="TreeGrafter"/>
</dbReference>
<evidence type="ECO:0000256" key="11">
    <source>
        <dbReference type="SAM" id="MobiDB-lite"/>
    </source>
</evidence>
<feature type="region of interest" description="Disordered" evidence="11">
    <location>
        <begin position="734"/>
        <end position="777"/>
    </location>
</feature>
<evidence type="ECO:0000256" key="6">
    <source>
        <dbReference type="ARBA" id="ARBA00022989"/>
    </source>
</evidence>
<dbReference type="GO" id="GO:0000422">
    <property type="term" value="P:autophagy of mitochondrion"/>
    <property type="evidence" value="ECO:0007669"/>
    <property type="project" value="TreeGrafter"/>
</dbReference>
<reference evidence="12 13" key="1">
    <citation type="submission" date="2020-06" db="EMBL/GenBank/DDBJ databases">
        <authorList>
            <person name="Li R."/>
            <person name="Bekaert M."/>
        </authorList>
    </citation>
    <scope>NUCLEOTIDE SEQUENCE [LARGE SCALE GENOMIC DNA]</scope>
    <source>
        <strain evidence="13">wild</strain>
    </source>
</reference>
<keyword evidence="4 10" id="KW-0813">Transport</keyword>
<dbReference type="InterPro" id="IPR007241">
    <property type="entry name" value="Autophagy-rel_prot_9"/>
</dbReference>
<keyword evidence="13" id="KW-1185">Reference proteome</keyword>
<feature type="transmembrane region" description="Helical" evidence="10">
    <location>
        <begin position="367"/>
        <end position="389"/>
    </location>
</feature>
<dbReference type="AlphaFoldDB" id="A0A6J8CPV1"/>
<evidence type="ECO:0000313" key="12">
    <source>
        <dbReference type="EMBL" id="CAC5397975.1"/>
    </source>
</evidence>
<protein>
    <recommendedName>
        <fullName evidence="3 10">Autophagy-related protein 9</fullName>
    </recommendedName>
</protein>
<feature type="transmembrane region" description="Helical" evidence="10">
    <location>
        <begin position="123"/>
        <end position="140"/>
    </location>
</feature>
<dbReference type="GO" id="GO:0034497">
    <property type="term" value="P:protein localization to phagophore assembly site"/>
    <property type="evidence" value="ECO:0007669"/>
    <property type="project" value="TreeGrafter"/>
</dbReference>
<dbReference type="PANTHER" id="PTHR13038">
    <property type="entry name" value="APG9 AUTOPHAGY 9"/>
    <property type="match status" value="1"/>
</dbReference>
<dbReference type="Proteomes" id="UP000507470">
    <property type="component" value="Unassembled WGS sequence"/>
</dbReference>
<dbReference type="Pfam" id="PF04109">
    <property type="entry name" value="ATG9"/>
    <property type="match status" value="1"/>
</dbReference>
<keyword evidence="8 10" id="KW-0445">Lipid transport</keyword>
<evidence type="ECO:0000256" key="4">
    <source>
        <dbReference type="ARBA" id="ARBA00022448"/>
    </source>
</evidence>
<evidence type="ECO:0000256" key="1">
    <source>
        <dbReference type="ARBA" id="ARBA00004511"/>
    </source>
</evidence>
<evidence type="ECO:0000256" key="8">
    <source>
        <dbReference type="ARBA" id="ARBA00023055"/>
    </source>
</evidence>
<feature type="transmembrane region" description="Helical" evidence="10">
    <location>
        <begin position="401"/>
        <end position="420"/>
    </location>
</feature>
<dbReference type="OrthoDB" id="2020634at2759"/>
<evidence type="ECO:0000256" key="7">
    <source>
        <dbReference type="ARBA" id="ARBA00023006"/>
    </source>
</evidence>
<dbReference type="EMBL" id="CACVKT020005786">
    <property type="protein sequence ID" value="CAC5397975.1"/>
    <property type="molecule type" value="Genomic_DNA"/>
</dbReference>
<feature type="region of interest" description="Disordered" evidence="11">
    <location>
        <begin position="525"/>
        <end position="546"/>
    </location>
</feature>
<evidence type="ECO:0000256" key="5">
    <source>
        <dbReference type="ARBA" id="ARBA00022692"/>
    </source>
</evidence>
<dbReference type="GO" id="GO:0034727">
    <property type="term" value="P:piecemeal microautophagy of the nucleus"/>
    <property type="evidence" value="ECO:0007669"/>
    <property type="project" value="TreeGrafter"/>
</dbReference>
<keyword evidence="7 10" id="KW-0072">Autophagy</keyword>
<evidence type="ECO:0000256" key="3">
    <source>
        <dbReference type="ARBA" id="ARBA00018074"/>
    </source>
</evidence>
<gene>
    <name evidence="12" type="ORF">MCOR_32378</name>
</gene>
<accession>A0A6J8CPV1</accession>
<sequence length="777" mass="89291">MAEYETPYQALATFDDDETDEAPSHDRDFMIHVVPESTRWNHIENLDDFFARVYHYHQRGGFGCMVIEDILQLIQFLFVVLFSIFLIDCVDYDVLFANIKYNGTHKVTIPEAVIPLDQCVQRFSFGIIVCMLVAFAFWVFRTLKVIYNIFKYTEIRSFYNNALKITAVELSNLTWHEIQRRLLEVQKEQQMCIHKQELSELDIYHRILRFKNYMIAMVNKSVIPVKFNMPFVGQYAFLSTGLKYNLDIILFWGPWSPFENNWKLKEEYKHKHRREYLSQFLSQRILWIGIANFILSPVIFLWQILYSFFRYAELIKRQPNVLGTRRWSNYARIYVRHLNELDHEFTARLNRGYEAANMYLDTFTSPLLIILAKYVAFFAGSIGAVLVVLTVIDEDVLAVEHIFTVLTISGLIVTGCRVLIPDEHLIYCPEILMRSILAHIHYMPDSWKGNAHRQNVRDEFSLLFQYKVAYLLEELFSPLITPFILCFSLRHQSLQIVDFFRNFTVDVAGVGDVCSFAQMDIKKHGNPQWIPNTEDEPSKENQSEGGKTELSLMHFHMTNPEWKLTGNRSIFVQNVKTQVQKELVSPSIMQGDGGLMTSRLPGMSLGMLPSVNTTGLGLGYNSLASSITMQSAMFPGQISTLASGVQPRLRGGLSHIEGPLGGSGSGIFSSMQSSSGSISNTAPSSLSLRGNYDEGTIEMLSHDMSYSAIYLHDMQFRKAKGNNQYETLEDARARSMWQRQDSNQPTVSTMPNIQEKSSEEESTEEVNTDKLFTSHQV</sequence>
<feature type="region of interest" description="Disordered" evidence="11">
    <location>
        <begin position="664"/>
        <end position="687"/>
    </location>
</feature>
<dbReference type="GO" id="GO:0006869">
    <property type="term" value="P:lipid transport"/>
    <property type="evidence" value="ECO:0007669"/>
    <property type="project" value="UniProtKB-KW"/>
</dbReference>
<organism evidence="12 13">
    <name type="scientific">Mytilus coruscus</name>
    <name type="common">Sea mussel</name>
    <dbReference type="NCBI Taxonomy" id="42192"/>
    <lineage>
        <taxon>Eukaryota</taxon>
        <taxon>Metazoa</taxon>
        <taxon>Spiralia</taxon>
        <taxon>Lophotrochozoa</taxon>
        <taxon>Mollusca</taxon>
        <taxon>Bivalvia</taxon>
        <taxon>Autobranchia</taxon>
        <taxon>Pteriomorphia</taxon>
        <taxon>Mytilida</taxon>
        <taxon>Mytiloidea</taxon>
        <taxon>Mytilidae</taxon>
        <taxon>Mytilinae</taxon>
        <taxon>Mytilus</taxon>
    </lineage>
</organism>
<comment type="function">
    <text evidence="10">Phospholipid scramblase involved in autophagy. Cycles between the preautophagosomal structure/phagophore assembly site (PAS) and the cytoplasmic vesicle pool and supplies membrane for the growing autophagosome. Lipid scramblase activity plays a key role in preautophagosomal structure/phagophore assembly by distributing the phospholipids that arrive through ATG2 from the cytoplasmic to the luminal leaflet of the bilayer, thereby driving autophagosomal membrane expansion.</text>
</comment>
<feature type="compositionally biased region" description="Polar residues" evidence="11">
    <location>
        <begin position="737"/>
        <end position="754"/>
    </location>
</feature>
<feature type="transmembrane region" description="Helical" evidence="10">
    <location>
        <begin position="62"/>
        <end position="87"/>
    </location>
</feature>
<comment type="similarity">
    <text evidence="2 10">Belongs to the ATG9 family.</text>
</comment>
<comment type="subcellular location">
    <subcellularLocation>
        <location evidence="1 10">Preautophagosomal structure membrane</location>
        <topology evidence="1 10">Multi-pass membrane protein</topology>
    </subcellularLocation>
</comment>